<dbReference type="AlphaFoldDB" id="A0A410Q8Z4"/>
<keyword evidence="2" id="KW-1185">Reference proteome</keyword>
<accession>A0A410Q8Z4</accession>
<name>A0A410Q8Z4_9FIRM</name>
<dbReference type="EMBL" id="CP035282">
    <property type="protein sequence ID" value="QAT60463.1"/>
    <property type="molecule type" value="Genomic_DNA"/>
</dbReference>
<protein>
    <submittedName>
        <fullName evidence="1">DUF2281 domain-containing protein</fullName>
    </submittedName>
</protein>
<gene>
    <name evidence="1" type="ORF">EQM13_02185</name>
</gene>
<dbReference type="Proteomes" id="UP000287969">
    <property type="component" value="Chromosome"/>
</dbReference>
<organism evidence="1 2">
    <name type="scientific">Acidilutibacter cellobiosedens</name>
    <dbReference type="NCBI Taxonomy" id="2507161"/>
    <lineage>
        <taxon>Bacteria</taxon>
        <taxon>Bacillati</taxon>
        <taxon>Bacillota</taxon>
        <taxon>Tissierellia</taxon>
        <taxon>Tissierellales</taxon>
        <taxon>Acidilutibacteraceae</taxon>
        <taxon>Acidilutibacter</taxon>
    </lineage>
</organism>
<dbReference type="OrthoDB" id="9813823at2"/>
<reference evidence="2" key="1">
    <citation type="submission" date="2019-01" db="EMBL/GenBank/DDBJ databases">
        <title>Draft genomes of a novel of Sporanaerobacter strains.</title>
        <authorList>
            <person name="Ma S."/>
        </authorList>
    </citation>
    <scope>NUCLEOTIDE SEQUENCE [LARGE SCALE GENOMIC DNA]</scope>
    <source>
        <strain evidence="2">NJN-17</strain>
    </source>
</reference>
<evidence type="ECO:0000313" key="2">
    <source>
        <dbReference type="Proteomes" id="UP000287969"/>
    </source>
</evidence>
<proteinExistence type="predicted"/>
<sequence length="62" mass="7346">MKEIDTLPPKLLKEIADYISYVKYKYGINDQPIKIDEFTLVSEKSLAKDWLKPEEDEAWKDL</sequence>
<evidence type="ECO:0000313" key="1">
    <source>
        <dbReference type="EMBL" id="QAT60463.1"/>
    </source>
</evidence>
<dbReference type="RefSeq" id="WP_128751832.1">
    <property type="nucleotide sequence ID" value="NZ_CP035282.1"/>
</dbReference>
<dbReference type="KEGG" id="spoa:EQM13_02185"/>